<feature type="region of interest" description="Disordered" evidence="2">
    <location>
        <begin position="1"/>
        <end position="49"/>
    </location>
</feature>
<sequence>MKKYSVKLKKNNRRTKMNKSKRGKRHTYRKHSDKARGITSSKPKNKNPFEKLYDLENQQNIMTILEKMVAIKEIDPENTVITISTETIRKKPADMSPKELKAILHFLNVDTKNALEKSELVALLENEFKKTSNSKIDKSFLDTIQKKRHFLLKQLKEQEERQRVENLKQQKINEKLAEEKRRKDEEHRRIREEQKRIKREQEVQQKRDEFDKKIREFEEFDRYNKEMEWSRQQMENPYYHTTYRSQYPHSSSYSYVPPYPPSSYSHAPPYPPSSYSHAQPYPPSSYYYQQQQAQRELNEIPIELRYGHKYSNTPY</sequence>
<evidence type="ECO:0000256" key="1">
    <source>
        <dbReference type="SAM" id="Coils"/>
    </source>
</evidence>
<reference evidence="3" key="1">
    <citation type="journal article" date="2020" name="Nature">
        <title>Giant virus diversity and host interactions through global metagenomics.</title>
        <authorList>
            <person name="Schulz F."/>
            <person name="Roux S."/>
            <person name="Paez-Espino D."/>
            <person name="Jungbluth S."/>
            <person name="Walsh D.A."/>
            <person name="Denef V.J."/>
            <person name="McMahon K.D."/>
            <person name="Konstantinidis K.T."/>
            <person name="Eloe-Fadrosh E.A."/>
            <person name="Kyrpides N.C."/>
            <person name="Woyke T."/>
        </authorList>
    </citation>
    <scope>NUCLEOTIDE SEQUENCE</scope>
    <source>
        <strain evidence="3">GVMAG-M-3300022752-39</strain>
    </source>
</reference>
<evidence type="ECO:0000313" key="3">
    <source>
        <dbReference type="EMBL" id="QHT07898.1"/>
    </source>
</evidence>
<feature type="coiled-coil region" evidence="1">
    <location>
        <begin position="141"/>
        <end position="203"/>
    </location>
</feature>
<feature type="compositionally biased region" description="Basic residues" evidence="2">
    <location>
        <begin position="1"/>
        <end position="33"/>
    </location>
</feature>
<name>A0A6C0CTM5_9ZZZZ</name>
<dbReference type="AlphaFoldDB" id="A0A6C0CTM5"/>
<feature type="compositionally biased region" description="Low complexity" evidence="2">
    <location>
        <begin position="245"/>
        <end position="294"/>
    </location>
</feature>
<organism evidence="3">
    <name type="scientific">viral metagenome</name>
    <dbReference type="NCBI Taxonomy" id="1070528"/>
    <lineage>
        <taxon>unclassified sequences</taxon>
        <taxon>metagenomes</taxon>
        <taxon>organismal metagenomes</taxon>
    </lineage>
</organism>
<feature type="region of interest" description="Disordered" evidence="2">
    <location>
        <begin position="243"/>
        <end position="294"/>
    </location>
</feature>
<accession>A0A6C0CTM5</accession>
<protein>
    <submittedName>
        <fullName evidence="3">Uncharacterized protein</fullName>
    </submittedName>
</protein>
<evidence type="ECO:0000256" key="2">
    <source>
        <dbReference type="SAM" id="MobiDB-lite"/>
    </source>
</evidence>
<keyword evidence="1" id="KW-0175">Coiled coil</keyword>
<dbReference type="EMBL" id="MN739489">
    <property type="protein sequence ID" value="QHT07898.1"/>
    <property type="molecule type" value="Genomic_DNA"/>
</dbReference>
<proteinExistence type="predicted"/>